<evidence type="ECO:0000313" key="3">
    <source>
        <dbReference type="EMBL" id="MFC3609210.1"/>
    </source>
</evidence>
<accession>A0ABV7TA01</accession>
<protein>
    <recommendedName>
        <fullName evidence="5">DUF4148 domain-containing protein</fullName>
    </recommendedName>
</protein>
<dbReference type="Proteomes" id="UP001595630">
    <property type="component" value="Unassembled WGS sequence"/>
</dbReference>
<dbReference type="EMBL" id="JBHRXZ010000024">
    <property type="protein sequence ID" value="MFC3609210.1"/>
    <property type="molecule type" value="Genomic_DNA"/>
</dbReference>
<dbReference type="RefSeq" id="WP_386366552.1">
    <property type="nucleotide sequence ID" value="NZ_JBHRXZ010000024.1"/>
</dbReference>
<gene>
    <name evidence="3" type="ORF">ACFOMF_15620</name>
</gene>
<sequence>MKTTTGALALILAALGTGPAQAQDDPGQHAQQPPTSGQLLRDIQQQELARTLSDRVARMQPEPDQPYQVIDGGMPLPPELCQQSPQDCQPTAKEHRQ</sequence>
<comment type="caution">
    <text evidence="3">The sequence shown here is derived from an EMBL/GenBank/DDBJ whole genome shotgun (WGS) entry which is preliminary data.</text>
</comment>
<keyword evidence="2" id="KW-0732">Signal</keyword>
<organism evidence="3 4">
    <name type="scientific">Stutzerimonas tarimensis</name>
    <dbReference type="NCBI Taxonomy" id="1507735"/>
    <lineage>
        <taxon>Bacteria</taxon>
        <taxon>Pseudomonadati</taxon>
        <taxon>Pseudomonadota</taxon>
        <taxon>Gammaproteobacteria</taxon>
        <taxon>Pseudomonadales</taxon>
        <taxon>Pseudomonadaceae</taxon>
        <taxon>Stutzerimonas</taxon>
    </lineage>
</organism>
<feature type="compositionally biased region" description="Polar residues" evidence="1">
    <location>
        <begin position="29"/>
        <end position="41"/>
    </location>
</feature>
<evidence type="ECO:0008006" key="5">
    <source>
        <dbReference type="Google" id="ProtNLM"/>
    </source>
</evidence>
<feature type="region of interest" description="Disordered" evidence="1">
    <location>
        <begin position="18"/>
        <end position="41"/>
    </location>
</feature>
<reference evidence="4" key="1">
    <citation type="journal article" date="2019" name="Int. J. Syst. Evol. Microbiol.">
        <title>The Global Catalogue of Microorganisms (GCM) 10K type strain sequencing project: providing services to taxonomists for standard genome sequencing and annotation.</title>
        <authorList>
            <consortium name="The Broad Institute Genomics Platform"/>
            <consortium name="The Broad Institute Genome Sequencing Center for Infectious Disease"/>
            <person name="Wu L."/>
            <person name="Ma J."/>
        </authorList>
    </citation>
    <scope>NUCLEOTIDE SEQUENCE [LARGE SCALE GENOMIC DNA]</scope>
    <source>
        <strain evidence="4">KCTC 42447</strain>
    </source>
</reference>
<proteinExistence type="predicted"/>
<evidence type="ECO:0000313" key="4">
    <source>
        <dbReference type="Proteomes" id="UP001595630"/>
    </source>
</evidence>
<name>A0ABV7TA01_9GAMM</name>
<keyword evidence="4" id="KW-1185">Reference proteome</keyword>
<feature type="signal peptide" evidence="2">
    <location>
        <begin position="1"/>
        <end position="22"/>
    </location>
</feature>
<evidence type="ECO:0000256" key="2">
    <source>
        <dbReference type="SAM" id="SignalP"/>
    </source>
</evidence>
<feature type="chain" id="PRO_5045416447" description="DUF4148 domain-containing protein" evidence="2">
    <location>
        <begin position="23"/>
        <end position="97"/>
    </location>
</feature>
<feature type="region of interest" description="Disordered" evidence="1">
    <location>
        <begin position="56"/>
        <end position="97"/>
    </location>
</feature>
<evidence type="ECO:0000256" key="1">
    <source>
        <dbReference type="SAM" id="MobiDB-lite"/>
    </source>
</evidence>